<organism evidence="1 2">
    <name type="scientific">Antrostomus carolinensis</name>
    <name type="common">Chuck-will's-widow</name>
    <name type="synonym">Caprimulgus carolinensis</name>
    <dbReference type="NCBI Taxonomy" id="279965"/>
    <lineage>
        <taxon>Eukaryota</taxon>
        <taxon>Metazoa</taxon>
        <taxon>Chordata</taxon>
        <taxon>Craniata</taxon>
        <taxon>Vertebrata</taxon>
        <taxon>Euteleostomi</taxon>
        <taxon>Archelosauria</taxon>
        <taxon>Archosauria</taxon>
        <taxon>Dinosauria</taxon>
        <taxon>Saurischia</taxon>
        <taxon>Theropoda</taxon>
        <taxon>Coelurosauria</taxon>
        <taxon>Aves</taxon>
        <taxon>Neognathae</taxon>
        <taxon>Neoaves</taxon>
        <taxon>Strisores</taxon>
        <taxon>Caprimulgiformes</taxon>
        <taxon>Caprimulgidae</taxon>
        <taxon>Antrostomus</taxon>
    </lineage>
</organism>
<dbReference type="AlphaFoldDB" id="A0A094NBJ5"/>
<reference evidence="1 2" key="1">
    <citation type="submission" date="2014-04" db="EMBL/GenBank/DDBJ databases">
        <title>Genome evolution of avian class.</title>
        <authorList>
            <person name="Zhang G."/>
            <person name="Li C."/>
        </authorList>
    </citation>
    <scope>NUCLEOTIDE SEQUENCE [LARGE SCALE GENOMIC DNA]</scope>
    <source>
        <strain evidence="1">BGI_N321</strain>
    </source>
</reference>
<feature type="non-terminal residue" evidence="1">
    <location>
        <position position="1"/>
    </location>
</feature>
<keyword evidence="2" id="KW-1185">Reference proteome</keyword>
<dbReference type="Proteomes" id="UP000053620">
    <property type="component" value="Unassembled WGS sequence"/>
</dbReference>
<dbReference type="EMBL" id="KL358714">
    <property type="protein sequence ID" value="KFZ63921.1"/>
    <property type="molecule type" value="Genomic_DNA"/>
</dbReference>
<evidence type="ECO:0000313" key="1">
    <source>
        <dbReference type="EMBL" id="KFZ63921.1"/>
    </source>
</evidence>
<evidence type="ECO:0000313" key="2">
    <source>
        <dbReference type="Proteomes" id="UP000053620"/>
    </source>
</evidence>
<proteinExistence type="predicted"/>
<feature type="non-terminal residue" evidence="1">
    <location>
        <position position="49"/>
    </location>
</feature>
<name>A0A094NBJ5_ANTCR</name>
<accession>A0A094NBJ5</accession>
<gene>
    <name evidence="1" type="ORF">N321_10743</name>
</gene>
<protein>
    <submittedName>
        <fullName evidence="1">Uncharacterized protein</fullName>
    </submittedName>
</protein>
<sequence>KLALAWKTSLKIQDAASHWDVCRGDLVAMELLGDKMDSIPISCQLACFF</sequence>